<dbReference type="RefSeq" id="WP_085995731.1">
    <property type="nucleotide sequence ID" value="NZ_JACHIT010000001.1"/>
</dbReference>
<feature type="transmembrane region" description="Helical" evidence="7">
    <location>
        <begin position="98"/>
        <end position="120"/>
    </location>
</feature>
<proteinExistence type="predicted"/>
<dbReference type="AlphaFoldDB" id="A0A7W9P810"/>
<name>A0A7W9P810_9NOCA</name>
<evidence type="ECO:0000256" key="3">
    <source>
        <dbReference type="ARBA" id="ARBA00022692"/>
    </source>
</evidence>
<dbReference type="Pfam" id="PF03631">
    <property type="entry name" value="Virul_fac_BrkB"/>
    <property type="match status" value="1"/>
</dbReference>
<protein>
    <submittedName>
        <fullName evidence="8">Membrane protein</fullName>
    </submittedName>
</protein>
<keyword evidence="3 7" id="KW-0812">Transmembrane</keyword>
<organism evidence="8 9">
    <name type="scientific">Nocardia transvalensis</name>
    <dbReference type="NCBI Taxonomy" id="37333"/>
    <lineage>
        <taxon>Bacteria</taxon>
        <taxon>Bacillati</taxon>
        <taxon>Actinomycetota</taxon>
        <taxon>Actinomycetes</taxon>
        <taxon>Mycobacteriales</taxon>
        <taxon>Nocardiaceae</taxon>
        <taxon>Nocardia</taxon>
    </lineage>
</organism>
<keyword evidence="4 7" id="KW-1133">Transmembrane helix</keyword>
<evidence type="ECO:0000256" key="2">
    <source>
        <dbReference type="ARBA" id="ARBA00022475"/>
    </source>
</evidence>
<reference evidence="8 9" key="1">
    <citation type="submission" date="2020-08" db="EMBL/GenBank/DDBJ databases">
        <title>Sequencing the genomes of 1000 actinobacteria strains.</title>
        <authorList>
            <person name="Klenk H.-P."/>
        </authorList>
    </citation>
    <scope>NUCLEOTIDE SEQUENCE [LARGE SCALE GENOMIC DNA]</scope>
    <source>
        <strain evidence="8 9">DSM 43582</strain>
    </source>
</reference>
<dbReference type="PIRSF" id="PIRSF035875">
    <property type="entry name" value="RNase_BN"/>
    <property type="match status" value="1"/>
</dbReference>
<keyword evidence="5 7" id="KW-0472">Membrane</keyword>
<evidence type="ECO:0000313" key="8">
    <source>
        <dbReference type="EMBL" id="MBB5911201.1"/>
    </source>
</evidence>
<evidence type="ECO:0000313" key="9">
    <source>
        <dbReference type="Proteomes" id="UP000540412"/>
    </source>
</evidence>
<evidence type="ECO:0000256" key="1">
    <source>
        <dbReference type="ARBA" id="ARBA00004651"/>
    </source>
</evidence>
<feature type="region of interest" description="Disordered" evidence="6">
    <location>
        <begin position="291"/>
        <end position="310"/>
    </location>
</feature>
<keyword evidence="9" id="KW-1185">Reference proteome</keyword>
<comment type="subcellular location">
    <subcellularLocation>
        <location evidence="1">Cell membrane</location>
        <topology evidence="1">Multi-pass membrane protein</topology>
    </subcellularLocation>
</comment>
<keyword evidence="2" id="KW-1003">Cell membrane</keyword>
<dbReference type="PANTHER" id="PTHR30213:SF0">
    <property type="entry name" value="UPF0761 MEMBRANE PROTEIN YIHY"/>
    <property type="match status" value="1"/>
</dbReference>
<evidence type="ECO:0000256" key="4">
    <source>
        <dbReference type="ARBA" id="ARBA00022989"/>
    </source>
</evidence>
<comment type="caution">
    <text evidence="8">The sequence shown here is derived from an EMBL/GenBank/DDBJ whole genome shotgun (WGS) entry which is preliminary data.</text>
</comment>
<feature type="transmembrane region" description="Helical" evidence="7">
    <location>
        <begin position="141"/>
        <end position="163"/>
    </location>
</feature>
<evidence type="ECO:0000256" key="6">
    <source>
        <dbReference type="SAM" id="MobiDB-lite"/>
    </source>
</evidence>
<sequence length="310" mass="33122">MDSSISYRMLRRAEVRVVWRTVRTAWSDQLSDWAAALTYYSMLSVFPALLIAIVVLSLAGPEPADSLAGAAGRLGPGDGTALLADSIHHLQSVRSLSWPMTVVALLSAVWTVSTYLGAFIRAANALYGVEEKRSIKTTLPLRFALGLAMVIAIVVTVLGFVVTPEVAAHVGRLLGVGSAGLVVWSYVKWPVLALLVSVTLALLYWAAPNVAGQRLRWVTPGSLFAVVVWIAGSAGLSVYASHFGSFNRVYGSLAAAVIFLVWLWLTNFAVLLGAAVDAQISRQRQLRRPGVPASERLDTGDRPLGVGGGR</sequence>
<evidence type="ECO:0000256" key="5">
    <source>
        <dbReference type="ARBA" id="ARBA00023136"/>
    </source>
</evidence>
<accession>A0A7W9P810</accession>
<evidence type="ECO:0000256" key="7">
    <source>
        <dbReference type="SAM" id="Phobius"/>
    </source>
</evidence>
<feature type="transmembrane region" description="Helical" evidence="7">
    <location>
        <begin position="183"/>
        <end position="205"/>
    </location>
</feature>
<dbReference type="InterPro" id="IPR017039">
    <property type="entry name" value="Virul_fac_BrkB"/>
</dbReference>
<feature type="transmembrane region" description="Helical" evidence="7">
    <location>
        <begin position="217"/>
        <end position="240"/>
    </location>
</feature>
<dbReference type="PANTHER" id="PTHR30213">
    <property type="entry name" value="INNER MEMBRANE PROTEIN YHJD"/>
    <property type="match status" value="1"/>
</dbReference>
<dbReference type="GO" id="GO:0005886">
    <property type="term" value="C:plasma membrane"/>
    <property type="evidence" value="ECO:0007669"/>
    <property type="project" value="UniProtKB-SubCell"/>
</dbReference>
<feature type="transmembrane region" description="Helical" evidence="7">
    <location>
        <begin position="252"/>
        <end position="278"/>
    </location>
</feature>
<feature type="transmembrane region" description="Helical" evidence="7">
    <location>
        <begin position="37"/>
        <end position="59"/>
    </location>
</feature>
<dbReference type="Proteomes" id="UP000540412">
    <property type="component" value="Unassembled WGS sequence"/>
</dbReference>
<dbReference type="NCBIfam" id="TIGR00765">
    <property type="entry name" value="yihY_not_rbn"/>
    <property type="match status" value="1"/>
</dbReference>
<gene>
    <name evidence="8" type="ORF">BJY24_000068</name>
</gene>
<dbReference type="EMBL" id="JACHIT010000001">
    <property type="protein sequence ID" value="MBB5911201.1"/>
    <property type="molecule type" value="Genomic_DNA"/>
</dbReference>